<proteinExistence type="predicted"/>
<feature type="domain" description="DUF7507" evidence="1">
    <location>
        <begin position="958"/>
        <end position="1051"/>
    </location>
</feature>
<dbReference type="InterPro" id="IPR013783">
    <property type="entry name" value="Ig-like_fold"/>
</dbReference>
<evidence type="ECO:0000313" key="4">
    <source>
        <dbReference type="Proteomes" id="UP000502136"/>
    </source>
</evidence>
<dbReference type="InterPro" id="IPR055354">
    <property type="entry name" value="DUF7507"/>
</dbReference>
<dbReference type="InterPro" id="IPR010620">
    <property type="entry name" value="SBBP_repeat"/>
</dbReference>
<feature type="domain" description="DUF7507" evidence="1">
    <location>
        <begin position="856"/>
        <end position="905"/>
    </location>
</feature>
<dbReference type="InterPro" id="IPR047589">
    <property type="entry name" value="DUF11_rpt"/>
</dbReference>
<dbReference type="Pfam" id="PF25778">
    <property type="entry name" value="DUF7948"/>
    <property type="match status" value="1"/>
</dbReference>
<dbReference type="NCBIfam" id="TIGR01451">
    <property type="entry name" value="B_ant_repeat"/>
    <property type="match status" value="6"/>
</dbReference>
<dbReference type="Pfam" id="PF06739">
    <property type="entry name" value="SBBP"/>
    <property type="match status" value="3"/>
</dbReference>
<dbReference type="PANTHER" id="PTHR35580">
    <property type="entry name" value="CELL SURFACE GLYCOPROTEIN (S-LAYER PROTEIN)-LIKE PROTEIN"/>
    <property type="match status" value="1"/>
</dbReference>
<accession>A0A6H2GSA7</accession>
<protein>
    <submittedName>
        <fullName evidence="3">DUF11 domain-containing protein</fullName>
    </submittedName>
</protein>
<dbReference type="EMBL" id="CP051428">
    <property type="protein sequence ID" value="QJC50290.1"/>
    <property type="molecule type" value="Genomic_DNA"/>
</dbReference>
<dbReference type="InterPro" id="IPR052918">
    <property type="entry name" value="Motility_Chemotaxis_Reg"/>
</dbReference>
<dbReference type="KEGG" id="palr:HGI30_00845"/>
<evidence type="ECO:0000259" key="2">
    <source>
        <dbReference type="Pfam" id="PF25778"/>
    </source>
</evidence>
<name>A0A6H2GSA7_9BACL</name>
<dbReference type="InterPro" id="IPR057708">
    <property type="entry name" value="DUF7948"/>
</dbReference>
<reference evidence="3 4" key="1">
    <citation type="submission" date="2020-04" db="EMBL/GenBank/DDBJ databases">
        <title>Novel Paenibacillus strain UniB2 isolated from commercial digestive syrup.</title>
        <authorList>
            <person name="Thorat V."/>
            <person name="Kirdat K."/>
            <person name="Tiwarekar B."/>
            <person name="Yadav A."/>
        </authorList>
    </citation>
    <scope>NUCLEOTIDE SEQUENCE [LARGE SCALE GENOMIC DNA]</scope>
    <source>
        <strain evidence="3 4">UniB2</strain>
    </source>
</reference>
<gene>
    <name evidence="3" type="ORF">HGI30_00845</name>
</gene>
<evidence type="ECO:0000259" key="1">
    <source>
        <dbReference type="Pfam" id="PF24346"/>
    </source>
</evidence>
<dbReference type="PANTHER" id="PTHR35580:SF1">
    <property type="entry name" value="PHYTASE-LIKE DOMAIN-CONTAINING PROTEIN"/>
    <property type="match status" value="1"/>
</dbReference>
<dbReference type="Pfam" id="PF24346">
    <property type="entry name" value="DUF7507"/>
    <property type="match status" value="2"/>
</dbReference>
<keyword evidence="4" id="KW-1185">Reference proteome</keyword>
<feature type="domain" description="DUF7948" evidence="2">
    <location>
        <begin position="3"/>
        <end position="203"/>
    </location>
</feature>
<dbReference type="Gene3D" id="2.60.40.10">
    <property type="entry name" value="Immunoglobulins"/>
    <property type="match status" value="2"/>
</dbReference>
<dbReference type="SUPFAM" id="SSF63829">
    <property type="entry name" value="Calcium-dependent phosphotriesterase"/>
    <property type="match status" value="1"/>
</dbReference>
<organism evidence="3 4">
    <name type="scientific">Paenibacillus albicereus</name>
    <dbReference type="NCBI Taxonomy" id="2726185"/>
    <lineage>
        <taxon>Bacteria</taxon>
        <taxon>Bacillati</taxon>
        <taxon>Bacillota</taxon>
        <taxon>Bacilli</taxon>
        <taxon>Bacillales</taxon>
        <taxon>Paenibacillaceae</taxon>
        <taxon>Paenibacillus</taxon>
    </lineage>
</organism>
<evidence type="ECO:0000313" key="3">
    <source>
        <dbReference type="EMBL" id="QJC50290.1"/>
    </source>
</evidence>
<sequence>MDGNIAFRAQEGRFTAFFHEDGLSAVFWMLEEKGVMKDVREGIALSWEFQGASRVAPEGRELQSGRAHEVRGQGAGRRAVTDIPLYGSIAYPGLWPGIEARLSGRGGALKFDWLLEPGASVADIRLLCRGADGIEIDGEGHLQLVTPYGRLQDDRPCAYQETGGTRREIGCRYVLQPAAEGGWSIGFEMTEPHDGALPLVIDPSLVYCTYLGGTGTEGGSKVAVDATGHAYVLGTTASTDFPVVAGAFQTALAGADDVFVTKLNPFGTALVYSTYLGGSARETANDIVLDAEGNAYVTGTTFSSDFPTTPGAFQETAPSARASAYVTKLNPTGAALVYSTYLGASGGDEGHGIAIDSAGNAFVVGTTDSPDFPTTPGAFQPTRPGTTTSAYAAKLDAAGSALIYATYLGGSGTTDAVAVSVDGAGHAFVAGNTVARNFPTTPGAFQITYTGAGISYVTQFSPDGSSLVYSTYLGGSGQDISTDLALDGAGHAFVLGSTTSADFPTVPGSFVEAGTRRVYVTKFNPSGTGLVFSAAFGGTGSTATGSIALQASGAPVVTGGTSSSDYPVTPDAFQSTIPGLSSAVVTQLDPTGSFPEYSTYFGGTYIESGAGIAVDPQGAIYLAGTAFSADLPVTPGAFQPVRRGIDAYVAKLGLLAELTLAKYPERFEVRLGDTVAYYLQVSNTGQQDLTNVLVEDPALSFSKRLPLLVAGEGEVNRIPFVPQAVGPFVNTASASADQIAFPLKAEAMILVVGTPSILASKTASPPAAEAGQTIVYTIEIVNNGTADLTNLSVEDPLLGLSQTVDLLTVGSTFTIEVPFTIPPDARPGLTIANFTVIRADNLPTETIGTAVEVLPSPRLSLSKTADRSSVYPGDTVTFFITVQNTGNAPVTQIVVTDDLIGTSVTIPLLAEGETRVLETAFLVPLEVPPRVYTNTAMAVSSQAPTVTASVDVEVLRDPRLGIRKLAGVIAAAPGQTVPYALVVNNVGNVPLTNVRLLDPTLGFDVTIPSLDVGSRAEYDVSYLIPADAPVGQPVVNRLTASADQLEPQTVEASVLVIGGALVPSKTPDASVVSPGATVVYTLTLTNGLPSVQTGVTLSDPLLGLAETVPALQPGETIVRTVAYAVPAATPSGTVLSNTFTAGSDQVPARTAVADVLVLSAPAPTTLAILKLPDRNVILPGESIRYAVTVTNTGSAPATAVSVRDSLTGTGFDLPFLAAGETMELVFAYTAPSDARQGTVIANRAIVDWAENEGGPIFSEARVTVALPSTLIELSVEADPPVALPGRTVHKRIRIRNVSDQAFTNVRVIDMLVSFNTVLPSLAPGESRLFDLPFVIPPDAIGGTRYVNTVAVFSDQTPLQVATAEFAAQAIARYELVHAVSPAAAPCGALVLFEVRVRNTGNVPLLRGVLTGQLLRLRLTTDRFEVGAEDVFRIPYRLPHVERDTTLTSHVQVEFQNAPTQRASASVLIVCEEEE</sequence>
<dbReference type="Proteomes" id="UP000502136">
    <property type="component" value="Chromosome"/>
</dbReference>